<dbReference type="EMBL" id="CAFAAD010000044">
    <property type="protein sequence ID" value="CAB4790382.1"/>
    <property type="molecule type" value="Genomic_DNA"/>
</dbReference>
<dbReference type="InterPro" id="IPR010978">
    <property type="entry name" value="tRNA-bd_arm"/>
</dbReference>
<evidence type="ECO:0000313" key="21">
    <source>
        <dbReference type="EMBL" id="CAB4620114.1"/>
    </source>
</evidence>
<evidence type="ECO:0000313" key="25">
    <source>
        <dbReference type="EMBL" id="CAB4947707.1"/>
    </source>
</evidence>
<comment type="catalytic activity">
    <reaction evidence="16">
        <text>tRNA(Phe) + L-phenylalanine + ATP = L-phenylalanyl-tRNA(Phe) + AMP + diphosphate + H(+)</text>
        <dbReference type="Rhea" id="RHEA:19413"/>
        <dbReference type="Rhea" id="RHEA-COMP:9668"/>
        <dbReference type="Rhea" id="RHEA-COMP:9699"/>
        <dbReference type="ChEBI" id="CHEBI:15378"/>
        <dbReference type="ChEBI" id="CHEBI:30616"/>
        <dbReference type="ChEBI" id="CHEBI:33019"/>
        <dbReference type="ChEBI" id="CHEBI:58095"/>
        <dbReference type="ChEBI" id="CHEBI:78442"/>
        <dbReference type="ChEBI" id="CHEBI:78531"/>
        <dbReference type="ChEBI" id="CHEBI:456215"/>
        <dbReference type="EC" id="6.1.1.20"/>
    </reaction>
</comment>
<evidence type="ECO:0000256" key="5">
    <source>
        <dbReference type="ARBA" id="ARBA00012814"/>
    </source>
</evidence>
<dbReference type="Pfam" id="PF02912">
    <property type="entry name" value="Phe_tRNA-synt_N"/>
    <property type="match status" value="1"/>
</dbReference>
<dbReference type="EMBL" id="CAFAAM010000082">
    <property type="protein sequence ID" value="CAB4803638.1"/>
    <property type="molecule type" value="Genomic_DNA"/>
</dbReference>
<evidence type="ECO:0000256" key="16">
    <source>
        <dbReference type="ARBA" id="ARBA00049255"/>
    </source>
</evidence>
<dbReference type="GO" id="GO:0046872">
    <property type="term" value="F:metal ion binding"/>
    <property type="evidence" value="ECO:0007669"/>
    <property type="project" value="UniProtKB-KW"/>
</dbReference>
<evidence type="ECO:0000256" key="1">
    <source>
        <dbReference type="ARBA" id="ARBA00001946"/>
    </source>
</evidence>
<dbReference type="InterPro" id="IPR002319">
    <property type="entry name" value="Phenylalanyl-tRNA_Synthase"/>
</dbReference>
<name>A0A6J5ZGZ3_9ZZZZ</name>
<dbReference type="SUPFAM" id="SSF46589">
    <property type="entry name" value="tRNA-binding arm"/>
    <property type="match status" value="1"/>
</dbReference>
<keyword evidence="14" id="KW-0030">Aminoacyl-tRNA synthetase</keyword>
<dbReference type="EMBL" id="CAEZXY010000023">
    <property type="protein sequence ID" value="CAB4704649.1"/>
    <property type="molecule type" value="Genomic_DNA"/>
</dbReference>
<dbReference type="PANTHER" id="PTHR11538:SF41">
    <property type="entry name" value="PHENYLALANINE--TRNA LIGASE, MITOCHONDRIAL"/>
    <property type="match status" value="1"/>
</dbReference>
<keyword evidence="9" id="KW-0479">Metal-binding</keyword>
<evidence type="ECO:0000256" key="8">
    <source>
        <dbReference type="ARBA" id="ARBA00022598"/>
    </source>
</evidence>
<dbReference type="InterPro" id="IPR022911">
    <property type="entry name" value="Phe_tRNA_ligase_alpha1_bac"/>
</dbReference>
<dbReference type="SUPFAM" id="SSF55681">
    <property type="entry name" value="Class II aaRS and biotin synthetases"/>
    <property type="match status" value="1"/>
</dbReference>
<dbReference type="EC" id="6.1.1.20" evidence="5"/>
<dbReference type="PROSITE" id="PS50862">
    <property type="entry name" value="AA_TRNA_LIGASE_II"/>
    <property type="match status" value="1"/>
</dbReference>
<dbReference type="Pfam" id="PF01409">
    <property type="entry name" value="tRNA-synt_2d"/>
    <property type="match status" value="1"/>
</dbReference>
<keyword evidence="7" id="KW-0963">Cytoplasm</keyword>
<dbReference type="EMBL" id="CAFBRD010000028">
    <property type="protein sequence ID" value="CAB5076356.1"/>
    <property type="molecule type" value="Genomic_DNA"/>
</dbReference>
<evidence type="ECO:0000256" key="9">
    <source>
        <dbReference type="ARBA" id="ARBA00022723"/>
    </source>
</evidence>
<comment type="subcellular location">
    <subcellularLocation>
        <location evidence="2">Cytoplasm</location>
    </subcellularLocation>
</comment>
<comment type="similarity">
    <text evidence="3">Belongs to the class-II aminoacyl-tRNA synthetase family. Phe-tRNA synthetase alpha subunit type 1 subfamily.</text>
</comment>
<dbReference type="AlphaFoldDB" id="A0A6J5ZGZ3"/>
<keyword evidence="13" id="KW-0648">Protein biosynthesis</keyword>
<evidence type="ECO:0000256" key="4">
    <source>
        <dbReference type="ARBA" id="ARBA00011209"/>
    </source>
</evidence>
<dbReference type="FunFam" id="3.30.930.10:FF:000003">
    <property type="entry name" value="Phenylalanine--tRNA ligase alpha subunit"/>
    <property type="match status" value="1"/>
</dbReference>
<dbReference type="GO" id="GO:0000049">
    <property type="term" value="F:tRNA binding"/>
    <property type="evidence" value="ECO:0007669"/>
    <property type="project" value="InterPro"/>
</dbReference>
<dbReference type="PANTHER" id="PTHR11538">
    <property type="entry name" value="PHENYLALANYL-TRNA SYNTHETASE"/>
    <property type="match status" value="1"/>
</dbReference>
<dbReference type="InterPro" id="IPR004529">
    <property type="entry name" value="Phe-tRNA-synth_IIc_asu"/>
</dbReference>
<comment type="cofactor">
    <cofactor evidence="1">
        <name>Mg(2+)</name>
        <dbReference type="ChEBI" id="CHEBI:18420"/>
    </cofactor>
</comment>
<sequence length="345" mass="37828">MIDDITRIAGAAPVLIADASSVDELRAVEADLLGKKGELTLLKKGMGGLDPEGRKAAGAALNEARESIEAALAVRRNDLERAERASMVATEQLDLTELLETPERGSLHLVTQTWDRLVDVFIGMGFSVAEGPEVETDWYNFEALNIPAAHPARGMWDTLYVDLGDPETVLLRTHTSPVQIRVMTDGEPPIYAVMPGRVYRRDTADASHMPVFHQIEGLVVDRNISFADLAGTLEAFTSAYFGGSIHSRLRPSYFPFTEPSAEYDINCVFCEGNGCRTCGQTGWLELGGCGMVHPTVLTNVGLDPEEWSGFAFGFGLDRLALMRHGVDDIREMYTGDVRFLEQFPS</sequence>
<evidence type="ECO:0000256" key="14">
    <source>
        <dbReference type="ARBA" id="ARBA00023146"/>
    </source>
</evidence>
<keyword evidence="11" id="KW-0067">ATP-binding</keyword>
<evidence type="ECO:0000313" key="26">
    <source>
        <dbReference type="EMBL" id="CAB5076356.1"/>
    </source>
</evidence>
<evidence type="ECO:0000313" key="19">
    <source>
        <dbReference type="EMBL" id="CAB4370996.1"/>
    </source>
</evidence>
<keyword evidence="12" id="KW-0460">Magnesium</keyword>
<dbReference type="EMBL" id="CAEZVC010000032">
    <property type="protein sequence ID" value="CAB4620114.1"/>
    <property type="molecule type" value="Genomic_DNA"/>
</dbReference>
<gene>
    <name evidence="20" type="ORF">UFOPK1762_00884</name>
    <name evidence="21" type="ORF">UFOPK1906_00698</name>
    <name evidence="22" type="ORF">UFOPK2624_00747</name>
    <name evidence="23" type="ORF">UFOPK2969_00748</name>
    <name evidence="24" type="ORF">UFOPK3010_00733</name>
    <name evidence="18" type="ORF">UFOPK3331_00947</name>
    <name evidence="25" type="ORF">UFOPK3785_00624</name>
    <name evidence="19" type="ORF">UFOPK4201_00554</name>
    <name evidence="26" type="ORF">UFOPK4371_00715</name>
</gene>
<comment type="subunit">
    <text evidence="4">Tetramer of two alpha and two beta subunits.</text>
</comment>
<evidence type="ECO:0000313" key="23">
    <source>
        <dbReference type="EMBL" id="CAB4790382.1"/>
    </source>
</evidence>
<evidence type="ECO:0000313" key="24">
    <source>
        <dbReference type="EMBL" id="CAB4803638.1"/>
    </source>
</evidence>
<keyword evidence="8" id="KW-0436">Ligase</keyword>
<reference evidence="18" key="1">
    <citation type="submission" date="2020-05" db="EMBL/GenBank/DDBJ databases">
        <authorList>
            <person name="Chiriac C."/>
            <person name="Salcher M."/>
            <person name="Ghai R."/>
            <person name="Kavagutti S V."/>
        </authorList>
    </citation>
    <scope>NUCLEOTIDE SEQUENCE</scope>
</reference>
<dbReference type="GO" id="GO:0005737">
    <property type="term" value="C:cytoplasm"/>
    <property type="evidence" value="ECO:0007669"/>
    <property type="project" value="UniProtKB-SubCell"/>
</dbReference>
<proteinExistence type="inferred from homology"/>
<evidence type="ECO:0000313" key="22">
    <source>
        <dbReference type="EMBL" id="CAB4704649.1"/>
    </source>
</evidence>
<evidence type="ECO:0000256" key="12">
    <source>
        <dbReference type="ARBA" id="ARBA00022842"/>
    </source>
</evidence>
<evidence type="ECO:0000256" key="10">
    <source>
        <dbReference type="ARBA" id="ARBA00022741"/>
    </source>
</evidence>
<evidence type="ECO:0000256" key="3">
    <source>
        <dbReference type="ARBA" id="ARBA00010207"/>
    </source>
</evidence>
<dbReference type="InterPro" id="IPR006195">
    <property type="entry name" value="aa-tRNA-synth_II"/>
</dbReference>
<dbReference type="HAMAP" id="MF_00281">
    <property type="entry name" value="Phe_tRNA_synth_alpha1"/>
    <property type="match status" value="1"/>
</dbReference>
<dbReference type="EMBL" id="CAEZTY010000026">
    <property type="protein sequence ID" value="CAB4584465.1"/>
    <property type="molecule type" value="Genomic_DNA"/>
</dbReference>
<keyword evidence="10" id="KW-0547">Nucleotide-binding</keyword>
<dbReference type="EMBL" id="CAEUNJ010000017">
    <property type="protein sequence ID" value="CAB4370996.1"/>
    <property type="molecule type" value="Genomic_DNA"/>
</dbReference>
<evidence type="ECO:0000256" key="15">
    <source>
        <dbReference type="ARBA" id="ARBA00030612"/>
    </source>
</evidence>
<accession>A0A6J5ZGZ3</accession>
<evidence type="ECO:0000313" key="18">
    <source>
        <dbReference type="EMBL" id="CAB4340598.1"/>
    </source>
</evidence>
<dbReference type="InterPro" id="IPR004188">
    <property type="entry name" value="Phe-tRNA_ligase_II_N"/>
</dbReference>
<evidence type="ECO:0000256" key="7">
    <source>
        <dbReference type="ARBA" id="ARBA00022490"/>
    </source>
</evidence>
<dbReference type="CDD" id="cd00496">
    <property type="entry name" value="PheRS_alpha_core"/>
    <property type="match status" value="1"/>
</dbReference>
<dbReference type="NCBIfam" id="TIGR00468">
    <property type="entry name" value="pheS"/>
    <property type="match status" value="1"/>
</dbReference>
<organism evidence="18">
    <name type="scientific">freshwater metagenome</name>
    <dbReference type="NCBI Taxonomy" id="449393"/>
    <lineage>
        <taxon>unclassified sequences</taxon>
        <taxon>metagenomes</taxon>
        <taxon>ecological metagenomes</taxon>
    </lineage>
</organism>
<evidence type="ECO:0000259" key="17">
    <source>
        <dbReference type="PROSITE" id="PS50862"/>
    </source>
</evidence>
<feature type="domain" description="Aminoacyl-transfer RNA synthetases class-II family profile" evidence="17">
    <location>
        <begin position="117"/>
        <end position="344"/>
    </location>
</feature>
<dbReference type="GO" id="GO:0006432">
    <property type="term" value="P:phenylalanyl-tRNA aminoacylation"/>
    <property type="evidence" value="ECO:0007669"/>
    <property type="project" value="InterPro"/>
</dbReference>
<dbReference type="GO" id="GO:0005524">
    <property type="term" value="F:ATP binding"/>
    <property type="evidence" value="ECO:0007669"/>
    <property type="project" value="UniProtKB-KW"/>
</dbReference>
<dbReference type="Gene3D" id="3.30.930.10">
    <property type="entry name" value="Bira Bifunctional Protein, Domain 2"/>
    <property type="match status" value="1"/>
</dbReference>
<evidence type="ECO:0000256" key="11">
    <source>
        <dbReference type="ARBA" id="ARBA00022840"/>
    </source>
</evidence>
<evidence type="ECO:0000313" key="20">
    <source>
        <dbReference type="EMBL" id="CAB4584465.1"/>
    </source>
</evidence>
<dbReference type="EMBL" id="CAFBNJ010000023">
    <property type="protein sequence ID" value="CAB4947707.1"/>
    <property type="molecule type" value="Genomic_DNA"/>
</dbReference>
<evidence type="ECO:0000256" key="2">
    <source>
        <dbReference type="ARBA" id="ARBA00004496"/>
    </source>
</evidence>
<dbReference type="EMBL" id="CAESAL010000027">
    <property type="protein sequence ID" value="CAB4340598.1"/>
    <property type="molecule type" value="Genomic_DNA"/>
</dbReference>
<evidence type="ECO:0000256" key="13">
    <source>
        <dbReference type="ARBA" id="ARBA00022917"/>
    </source>
</evidence>
<evidence type="ECO:0000256" key="6">
    <source>
        <dbReference type="ARBA" id="ARBA00015409"/>
    </source>
</evidence>
<dbReference type="GO" id="GO:0004826">
    <property type="term" value="F:phenylalanine-tRNA ligase activity"/>
    <property type="evidence" value="ECO:0007669"/>
    <property type="project" value="UniProtKB-EC"/>
</dbReference>
<protein>
    <recommendedName>
        <fullName evidence="6">Phenylalanine--tRNA ligase alpha subunit</fullName>
        <ecNumber evidence="5">6.1.1.20</ecNumber>
    </recommendedName>
    <alternativeName>
        <fullName evidence="15">Phenylalanyl-tRNA synthetase alpha subunit</fullName>
    </alternativeName>
</protein>
<dbReference type="InterPro" id="IPR045864">
    <property type="entry name" value="aa-tRNA-synth_II/BPL/LPL"/>
</dbReference>